<feature type="transmembrane region" description="Helical" evidence="1">
    <location>
        <begin position="187"/>
        <end position="206"/>
    </location>
</feature>
<dbReference type="PANTHER" id="PTHR14969:SF13">
    <property type="entry name" value="AT30094P"/>
    <property type="match status" value="1"/>
</dbReference>
<feature type="transmembrane region" description="Helical" evidence="1">
    <location>
        <begin position="120"/>
        <end position="140"/>
    </location>
</feature>
<keyword evidence="1" id="KW-0812">Transmembrane</keyword>
<dbReference type="PANTHER" id="PTHR14969">
    <property type="entry name" value="SPHINGOSINE-1-PHOSPHATE PHOSPHOHYDROLASE"/>
    <property type="match status" value="1"/>
</dbReference>
<feature type="domain" description="Phosphatidic acid phosphatase type 2/haloperoxidase" evidence="2">
    <location>
        <begin position="119"/>
        <end position="233"/>
    </location>
</feature>
<dbReference type="EMBL" id="AP027731">
    <property type="protein sequence ID" value="BDZ46034.1"/>
    <property type="molecule type" value="Genomic_DNA"/>
</dbReference>
<reference evidence="4" key="1">
    <citation type="journal article" date="2019" name="Int. J. Syst. Evol. Microbiol.">
        <title>The Global Catalogue of Microorganisms (GCM) 10K type strain sequencing project: providing services to taxonomists for standard genome sequencing and annotation.</title>
        <authorList>
            <consortium name="The Broad Institute Genomics Platform"/>
            <consortium name="The Broad Institute Genome Sequencing Center for Infectious Disease"/>
            <person name="Wu L."/>
            <person name="Ma J."/>
        </authorList>
    </citation>
    <scope>NUCLEOTIDE SEQUENCE [LARGE SCALE GENOMIC DNA]</scope>
    <source>
        <strain evidence="4">NBRC 108725</strain>
    </source>
</reference>
<feature type="transmembrane region" description="Helical" evidence="1">
    <location>
        <begin position="160"/>
        <end position="180"/>
    </location>
</feature>
<keyword evidence="4" id="KW-1185">Reference proteome</keyword>
<accession>A0ABM8GCQ5</accession>
<dbReference type="CDD" id="cd03392">
    <property type="entry name" value="PAP2_like_2"/>
    <property type="match status" value="1"/>
</dbReference>
<keyword evidence="1" id="KW-1133">Transmembrane helix</keyword>
<gene>
    <name evidence="3" type="ORF">GCM10025866_19430</name>
</gene>
<evidence type="ECO:0000313" key="3">
    <source>
        <dbReference type="EMBL" id="BDZ46034.1"/>
    </source>
</evidence>
<dbReference type="Gene3D" id="1.20.144.10">
    <property type="entry name" value="Phosphatidic acid phosphatase type 2/haloperoxidase"/>
    <property type="match status" value="1"/>
</dbReference>
<feature type="transmembrane region" description="Helical" evidence="1">
    <location>
        <begin position="40"/>
        <end position="63"/>
    </location>
</feature>
<dbReference type="Pfam" id="PF01569">
    <property type="entry name" value="PAP2"/>
    <property type="match status" value="1"/>
</dbReference>
<dbReference type="RefSeq" id="WP_286276137.1">
    <property type="nucleotide sequence ID" value="NZ_AP027731.1"/>
</dbReference>
<dbReference type="SUPFAM" id="SSF48317">
    <property type="entry name" value="Acid phosphatase/Vanadium-dependent haloperoxidase"/>
    <property type="match status" value="1"/>
</dbReference>
<protein>
    <recommendedName>
        <fullName evidence="2">Phosphatidic acid phosphatase type 2/haloperoxidase domain-containing protein</fullName>
    </recommendedName>
</protein>
<sequence>MTGQVRSARRERLTEWNRRFIVEERFVDPSVRRRLYGTSITLIAVGLAAFLVLLISVLTHSGIERLDEPVEQWFNAQRSGEVTGFMIFLAITFGPYGMPVIVLVTLVAWIALARHLWRPLLLAAGMLTGVILALVLAPIIRHPRPPIALMMLDPDRTFSFPSGHVLGMCDFFLILAFLLASRIQRTWVTVLLLALAIGSIVAQIISRLYLGYHWLTDVSASVALSLVVVGAVIAIDTHRTVRIPGERIVGSHSTLQTEGT</sequence>
<feature type="transmembrane region" description="Helical" evidence="1">
    <location>
        <begin position="212"/>
        <end position="235"/>
    </location>
</feature>
<name>A0ABM8GCQ5_9MICO</name>
<dbReference type="InterPro" id="IPR036938">
    <property type="entry name" value="PAP2/HPO_sf"/>
</dbReference>
<evidence type="ECO:0000313" key="4">
    <source>
        <dbReference type="Proteomes" id="UP001321498"/>
    </source>
</evidence>
<dbReference type="SMART" id="SM00014">
    <property type="entry name" value="acidPPc"/>
    <property type="match status" value="1"/>
</dbReference>
<proteinExistence type="predicted"/>
<evidence type="ECO:0000256" key="1">
    <source>
        <dbReference type="SAM" id="Phobius"/>
    </source>
</evidence>
<feature type="transmembrane region" description="Helical" evidence="1">
    <location>
        <begin position="83"/>
        <end position="113"/>
    </location>
</feature>
<dbReference type="Proteomes" id="UP001321498">
    <property type="component" value="Chromosome"/>
</dbReference>
<keyword evidence="1" id="KW-0472">Membrane</keyword>
<dbReference type="InterPro" id="IPR000326">
    <property type="entry name" value="PAP2/HPO"/>
</dbReference>
<organism evidence="3 4">
    <name type="scientific">Naasia aerilata</name>
    <dbReference type="NCBI Taxonomy" id="1162966"/>
    <lineage>
        <taxon>Bacteria</taxon>
        <taxon>Bacillati</taxon>
        <taxon>Actinomycetota</taxon>
        <taxon>Actinomycetes</taxon>
        <taxon>Micrococcales</taxon>
        <taxon>Microbacteriaceae</taxon>
        <taxon>Naasia</taxon>
    </lineage>
</organism>
<evidence type="ECO:0000259" key="2">
    <source>
        <dbReference type="SMART" id="SM00014"/>
    </source>
</evidence>